<dbReference type="AlphaFoldDB" id="A0A0F7SNP6"/>
<feature type="transmembrane region" description="Helical" evidence="1">
    <location>
        <begin position="75"/>
        <end position="92"/>
    </location>
</feature>
<feature type="transmembrane region" description="Helical" evidence="1">
    <location>
        <begin position="196"/>
        <end position="212"/>
    </location>
</feature>
<keyword evidence="1" id="KW-0472">Membrane</keyword>
<dbReference type="EMBL" id="LN483142">
    <property type="protein sequence ID" value="CED83036.1"/>
    <property type="molecule type" value="Genomic_DNA"/>
</dbReference>
<feature type="transmembrane region" description="Helical" evidence="1">
    <location>
        <begin position="170"/>
        <end position="189"/>
    </location>
</feature>
<keyword evidence="1" id="KW-1133">Transmembrane helix</keyword>
<proteinExistence type="predicted"/>
<sequence>MALSDGLLLKVLNTLVYIVNLGANVYTFSGEPGKETFITPAAYAFYIWSLIHLLLLGYIIYQWTDAGKEVIIDNIGIRFALLGALTSLYSFFGVRGWYITAFIFSILVSATVSSIYYTVRVNHRGGNVYDELFVHLPYSLYHAWALVLVVLSGFQAFGREAHHHAGVGTKVFVFLALFFLETSAVGYAFSSREGDLGGALTISWVLWAIFQHQTSSKFIHWSALVFAILATFFSVKALFTTWRSGGVKAVLGDEERAPLLGSS</sequence>
<name>A0A0F7SNP6_PHARH</name>
<feature type="transmembrane region" description="Helical" evidence="1">
    <location>
        <begin position="7"/>
        <end position="29"/>
    </location>
</feature>
<protein>
    <submittedName>
        <fullName evidence="2">Uncharacterized protein</fullName>
    </submittedName>
</protein>
<feature type="transmembrane region" description="Helical" evidence="1">
    <location>
        <begin position="140"/>
        <end position="158"/>
    </location>
</feature>
<keyword evidence="1" id="KW-0812">Transmembrane</keyword>
<accession>A0A0F7SNP6</accession>
<feature type="transmembrane region" description="Helical" evidence="1">
    <location>
        <begin position="218"/>
        <end position="239"/>
    </location>
</feature>
<evidence type="ECO:0000256" key="1">
    <source>
        <dbReference type="SAM" id="Phobius"/>
    </source>
</evidence>
<evidence type="ECO:0000313" key="2">
    <source>
        <dbReference type="EMBL" id="CED83036.1"/>
    </source>
</evidence>
<feature type="transmembrane region" description="Helical" evidence="1">
    <location>
        <begin position="98"/>
        <end position="119"/>
    </location>
</feature>
<feature type="transmembrane region" description="Helical" evidence="1">
    <location>
        <begin position="41"/>
        <end position="63"/>
    </location>
</feature>
<reference evidence="2" key="1">
    <citation type="submission" date="2014-08" db="EMBL/GenBank/DDBJ databases">
        <authorList>
            <person name="Sharma Rahul"/>
            <person name="Thines Marco"/>
        </authorList>
    </citation>
    <scope>NUCLEOTIDE SEQUENCE</scope>
</reference>
<organism evidence="2">
    <name type="scientific">Phaffia rhodozyma</name>
    <name type="common">Yeast</name>
    <name type="synonym">Xanthophyllomyces dendrorhous</name>
    <dbReference type="NCBI Taxonomy" id="264483"/>
    <lineage>
        <taxon>Eukaryota</taxon>
        <taxon>Fungi</taxon>
        <taxon>Dikarya</taxon>
        <taxon>Basidiomycota</taxon>
        <taxon>Agaricomycotina</taxon>
        <taxon>Tremellomycetes</taxon>
        <taxon>Cystofilobasidiales</taxon>
        <taxon>Mrakiaceae</taxon>
        <taxon>Phaffia</taxon>
    </lineage>
</organism>